<comment type="caution">
    <text evidence="7">The sequence shown here is derived from an EMBL/GenBank/DDBJ whole genome shotgun (WGS) entry which is preliminary data.</text>
</comment>
<feature type="compositionally biased region" description="Acidic residues" evidence="5">
    <location>
        <begin position="55"/>
        <end position="67"/>
    </location>
</feature>
<organism evidence="7 8">
    <name type="scientific">Tieghemostelium lacteum</name>
    <name type="common">Slime mold</name>
    <name type="synonym">Dictyostelium lacteum</name>
    <dbReference type="NCBI Taxonomy" id="361077"/>
    <lineage>
        <taxon>Eukaryota</taxon>
        <taxon>Amoebozoa</taxon>
        <taxon>Evosea</taxon>
        <taxon>Eumycetozoa</taxon>
        <taxon>Dictyostelia</taxon>
        <taxon>Dictyosteliales</taxon>
        <taxon>Raperosteliaceae</taxon>
        <taxon>Tieghemostelium</taxon>
    </lineage>
</organism>
<dbReference type="GO" id="GO:0005829">
    <property type="term" value="C:cytosol"/>
    <property type="evidence" value="ECO:0007669"/>
    <property type="project" value="TreeGrafter"/>
</dbReference>
<dbReference type="FunCoup" id="A0A151ZS07">
    <property type="interactions" value="976"/>
</dbReference>
<keyword evidence="6" id="KW-1133">Transmembrane helix</keyword>
<comment type="catalytic activity">
    <reaction evidence="4">
        <text>an N-acyl-L-alpha-aminoacyl-tRNA + H2O = an N-acyl-L-amino acid + a tRNA + H(+)</text>
        <dbReference type="Rhea" id="RHEA:54448"/>
        <dbReference type="Rhea" id="RHEA-COMP:10123"/>
        <dbReference type="Rhea" id="RHEA-COMP:13883"/>
        <dbReference type="ChEBI" id="CHEBI:15377"/>
        <dbReference type="ChEBI" id="CHEBI:15378"/>
        <dbReference type="ChEBI" id="CHEBI:59874"/>
        <dbReference type="ChEBI" id="CHEBI:78442"/>
        <dbReference type="ChEBI" id="CHEBI:138191"/>
        <dbReference type="EC" id="3.1.1.29"/>
    </reaction>
</comment>
<keyword evidence="6" id="KW-0472">Membrane</keyword>
<dbReference type="NCBIfam" id="NF003314">
    <property type="entry name" value="PRK04322.1"/>
    <property type="match status" value="1"/>
</dbReference>
<reference evidence="7 8" key="1">
    <citation type="submission" date="2015-12" db="EMBL/GenBank/DDBJ databases">
        <title>Dictyostelia acquired genes for synthesis and detection of signals that induce cell-type specialization by lateral gene transfer from prokaryotes.</title>
        <authorList>
            <person name="Gloeckner G."/>
            <person name="Schaap P."/>
        </authorList>
    </citation>
    <scope>NUCLEOTIDE SEQUENCE [LARGE SCALE GENOMIC DNA]</scope>
    <source>
        <strain evidence="7 8">TK</strain>
    </source>
</reference>
<evidence type="ECO:0000313" key="8">
    <source>
        <dbReference type="Proteomes" id="UP000076078"/>
    </source>
</evidence>
<keyword evidence="8" id="KW-1185">Reference proteome</keyword>
<dbReference type="Proteomes" id="UP000076078">
    <property type="component" value="Unassembled WGS sequence"/>
</dbReference>
<accession>A0A151ZS07</accession>
<dbReference type="Gene3D" id="3.40.1490.10">
    <property type="entry name" value="Bit1"/>
    <property type="match status" value="1"/>
</dbReference>
<name>A0A151ZS07_TIELA</name>
<proteinExistence type="inferred from homology"/>
<feature type="compositionally biased region" description="Low complexity" evidence="5">
    <location>
        <begin position="32"/>
        <end position="54"/>
    </location>
</feature>
<evidence type="ECO:0000256" key="6">
    <source>
        <dbReference type="SAM" id="Phobius"/>
    </source>
</evidence>
<dbReference type="OMA" id="GHAAVEC"/>
<dbReference type="CDD" id="cd02430">
    <property type="entry name" value="PTH2"/>
    <property type="match status" value="1"/>
</dbReference>
<dbReference type="InterPro" id="IPR002833">
    <property type="entry name" value="PTH2"/>
</dbReference>
<dbReference type="GO" id="GO:0004045">
    <property type="term" value="F:peptidyl-tRNA hydrolase activity"/>
    <property type="evidence" value="ECO:0007669"/>
    <property type="project" value="UniProtKB-EC"/>
</dbReference>
<evidence type="ECO:0000256" key="5">
    <source>
        <dbReference type="SAM" id="MobiDB-lite"/>
    </source>
</evidence>
<dbReference type="OrthoDB" id="1733656at2759"/>
<comment type="similarity">
    <text evidence="3">Belongs to the PTH2 family.</text>
</comment>
<dbReference type="PANTHER" id="PTHR12649:SF11">
    <property type="entry name" value="PEPTIDYL-TRNA HYDROLASE 2, MITOCHONDRIAL"/>
    <property type="match status" value="1"/>
</dbReference>
<dbReference type="Pfam" id="PF01981">
    <property type="entry name" value="PTH2"/>
    <property type="match status" value="1"/>
</dbReference>
<gene>
    <name evidence="7" type="ORF">DLAC_04013</name>
</gene>
<dbReference type="EC" id="3.1.1.29" evidence="1"/>
<evidence type="ECO:0000256" key="1">
    <source>
        <dbReference type="ARBA" id="ARBA00013260"/>
    </source>
</evidence>
<evidence type="ECO:0000256" key="2">
    <source>
        <dbReference type="ARBA" id="ARBA00022801"/>
    </source>
</evidence>
<dbReference type="InParanoid" id="A0A151ZS07"/>
<feature type="region of interest" description="Disordered" evidence="5">
    <location>
        <begin position="32"/>
        <end position="67"/>
    </location>
</feature>
<dbReference type="SUPFAM" id="SSF102462">
    <property type="entry name" value="Peptidyl-tRNA hydrolase II"/>
    <property type="match status" value="1"/>
</dbReference>
<evidence type="ECO:0000313" key="7">
    <source>
        <dbReference type="EMBL" id="KYQ96718.1"/>
    </source>
</evidence>
<protein>
    <recommendedName>
        <fullName evidence="1">peptidyl-tRNA hydrolase</fullName>
        <ecNumber evidence="1">3.1.1.29</ecNumber>
    </recommendedName>
</protein>
<dbReference type="PANTHER" id="PTHR12649">
    <property type="entry name" value="PEPTIDYL-TRNA HYDROLASE 2"/>
    <property type="match status" value="1"/>
</dbReference>
<evidence type="ECO:0000256" key="3">
    <source>
        <dbReference type="ARBA" id="ARBA00038050"/>
    </source>
</evidence>
<dbReference type="EMBL" id="LODT01000021">
    <property type="protein sequence ID" value="KYQ96718.1"/>
    <property type="molecule type" value="Genomic_DNA"/>
</dbReference>
<evidence type="ECO:0000256" key="4">
    <source>
        <dbReference type="ARBA" id="ARBA00048707"/>
    </source>
</evidence>
<keyword evidence="2" id="KW-0378">Hydrolase</keyword>
<dbReference type="InterPro" id="IPR023476">
    <property type="entry name" value="Pep_tRNA_hydro_II_dom_sf"/>
</dbReference>
<dbReference type="STRING" id="361077.A0A151ZS07"/>
<keyword evidence="6" id="KW-0812">Transmembrane</keyword>
<dbReference type="NCBIfam" id="TIGR00283">
    <property type="entry name" value="arch_pth2"/>
    <property type="match status" value="1"/>
</dbReference>
<dbReference type="AlphaFoldDB" id="A0A151ZS07"/>
<dbReference type="FunFam" id="3.40.1490.10:FF:000001">
    <property type="entry name" value="Peptidyl-tRNA hydrolase 2"/>
    <property type="match status" value="1"/>
</dbReference>
<sequence length="190" mass="20702">MEPIDLQTFFVSIISLITGIVLSRYIFKSNSNNNNKTDNSTTTTTDTPKPINNENSDDEDFSSNEEDEEDVHGIYCKQVLLIRTDLPMTKGKVAAQCCHASLGAYQQGMKSNKSLVKHWLVSGAAKITLKVQSLEQILAFQDKANKAGLINYLVLDAGHTQIPSGSATVLAIGPGPENEINEITGKLSLF</sequence>
<feature type="transmembrane region" description="Helical" evidence="6">
    <location>
        <begin position="6"/>
        <end position="27"/>
    </location>
</feature>